<name>A0ABM5KFK4_DIAVI</name>
<keyword evidence="2" id="KW-0175">Coiled coil</keyword>
<organism evidence="5 6">
    <name type="scientific">Diabrotica virgifera virgifera</name>
    <name type="common">western corn rootworm</name>
    <dbReference type="NCBI Taxonomy" id="50390"/>
    <lineage>
        <taxon>Eukaryota</taxon>
        <taxon>Metazoa</taxon>
        <taxon>Ecdysozoa</taxon>
        <taxon>Arthropoda</taxon>
        <taxon>Hexapoda</taxon>
        <taxon>Insecta</taxon>
        <taxon>Pterygota</taxon>
        <taxon>Neoptera</taxon>
        <taxon>Endopterygota</taxon>
        <taxon>Coleoptera</taxon>
        <taxon>Polyphaga</taxon>
        <taxon>Cucujiformia</taxon>
        <taxon>Chrysomeloidea</taxon>
        <taxon>Chrysomelidae</taxon>
        <taxon>Galerucinae</taxon>
        <taxon>Diabroticina</taxon>
        <taxon>Diabroticites</taxon>
        <taxon>Diabrotica</taxon>
    </lineage>
</organism>
<accession>A0ABM5KFK4</accession>
<dbReference type="GeneID" id="126886173"/>
<dbReference type="Gene3D" id="2.40.70.10">
    <property type="entry name" value="Acid Proteases"/>
    <property type="match status" value="1"/>
</dbReference>
<dbReference type="EnsemblMetazoa" id="XM_050653024.1">
    <property type="protein sequence ID" value="XP_050508981.1"/>
    <property type="gene ID" value="LOC126886173"/>
</dbReference>
<evidence type="ECO:0000256" key="3">
    <source>
        <dbReference type="SAM" id="MobiDB-lite"/>
    </source>
</evidence>
<evidence type="ECO:0000256" key="1">
    <source>
        <dbReference type="ARBA" id="ARBA00022801"/>
    </source>
</evidence>
<dbReference type="PROSITE" id="PS50175">
    <property type="entry name" value="ASP_PROT_RETROV"/>
    <property type="match status" value="1"/>
</dbReference>
<evidence type="ECO:0000259" key="4">
    <source>
        <dbReference type="PROSITE" id="PS50175"/>
    </source>
</evidence>
<feature type="region of interest" description="Disordered" evidence="3">
    <location>
        <begin position="405"/>
        <end position="431"/>
    </location>
</feature>
<protein>
    <recommendedName>
        <fullName evidence="4">Peptidase A2 domain-containing protein</fullName>
    </recommendedName>
</protein>
<keyword evidence="6" id="KW-1185">Reference proteome</keyword>
<dbReference type="PANTHER" id="PTHR47331">
    <property type="entry name" value="PHD-TYPE DOMAIN-CONTAINING PROTEIN"/>
    <property type="match status" value="1"/>
</dbReference>
<dbReference type="PANTHER" id="PTHR47331:SF5">
    <property type="entry name" value="RIBONUCLEASE H"/>
    <property type="match status" value="1"/>
</dbReference>
<dbReference type="RefSeq" id="XP_050508981.1">
    <property type="nucleotide sequence ID" value="XM_050653024.1"/>
</dbReference>
<feature type="compositionally biased region" description="Polar residues" evidence="3">
    <location>
        <begin position="405"/>
        <end position="421"/>
    </location>
</feature>
<evidence type="ECO:0000313" key="5">
    <source>
        <dbReference type="EnsemblMetazoa" id="XP_050508981.1"/>
    </source>
</evidence>
<dbReference type="Pfam" id="PF05585">
    <property type="entry name" value="DUF1758"/>
    <property type="match status" value="1"/>
</dbReference>
<dbReference type="InterPro" id="IPR001995">
    <property type="entry name" value="Peptidase_A2_cat"/>
</dbReference>
<evidence type="ECO:0000256" key="2">
    <source>
        <dbReference type="SAM" id="Coils"/>
    </source>
</evidence>
<proteinExistence type="predicted"/>
<dbReference type="InterPro" id="IPR008737">
    <property type="entry name" value="DUF1758"/>
</dbReference>
<dbReference type="InterPro" id="IPR005312">
    <property type="entry name" value="DUF1759"/>
</dbReference>
<reference evidence="5" key="1">
    <citation type="submission" date="2025-05" db="UniProtKB">
        <authorList>
            <consortium name="EnsemblMetazoa"/>
        </authorList>
    </citation>
    <scope>IDENTIFICATION</scope>
</reference>
<dbReference type="Proteomes" id="UP001652700">
    <property type="component" value="Unplaced"/>
</dbReference>
<dbReference type="Pfam" id="PF03564">
    <property type="entry name" value="DUF1759"/>
    <property type="match status" value="1"/>
</dbReference>
<feature type="coiled-coil region" evidence="2">
    <location>
        <begin position="173"/>
        <end position="204"/>
    </location>
</feature>
<sequence length="733" mass="82672">MANNNNNTVMLKSQRSTCKAQLTRIEKFIKGDSDNLHLIRVKFDNLAENYNKYKQIQSDIEMLKEPDSVASDSEENEVVADRFEIALAQLQELIEKLSKPNKVIDSVSNVKLPDIQIKPFSGKPAEFLPFFDLFSSLVLNNPKLKSQSEKFYYLKSLLKGQPLSLIESLPVTNQNLEVAISTLRNNYEDKNKLLNSLYQTLLDQKPINKCNASEIRSFYVTSKKTLDLVKNLKLSDHDTLDTLLVFLLEKKLDFQSRRAFESERDLTTLPSVDLFFEFLRKRYTILENLNMFDGNSKHDNNFTKNSDKSSPKINLHANVSDPNTRNISSTGKYCNYCNERSHSTYVCTKFLKLSPQERHRFVKSKSLCFNCLSSMHILSSCKSLSRCHHCGRDHHSLIHLETNSQRVGDQQRGQNVAQNNQHSRHIGNRNNVFNRDFNPSLTQKSTFLTQNSPANLSVSDANNASSQACSSTSTTNLSALSKNNCQILLPTAQAKVYSRTGKPFSVKLLLDSGSQQSFVSKDLANRLQYPTRVQKLSISGLGNNGLVQSNEILDIVLHSKLNPYQQFDVSCSVIDRITERLPQIALNPHGLKIPDHIIHELADSRFWEPSNIDILIGADLYFSLLKGDLISLGHNQPTLLETAFGYVVAGPVPNLSHKKISSIAPNTHSFLSVQDANNLAVGSEGGEKDICANLEKFWELEEIPSRCSRSKEEEMAETLFASTTEILEDKRIG</sequence>
<feature type="domain" description="Peptidase A2" evidence="4">
    <location>
        <begin position="506"/>
        <end position="542"/>
    </location>
</feature>
<evidence type="ECO:0000313" key="6">
    <source>
        <dbReference type="Proteomes" id="UP001652700"/>
    </source>
</evidence>
<keyword evidence="1" id="KW-0378">Hydrolase</keyword>
<dbReference type="InterPro" id="IPR021109">
    <property type="entry name" value="Peptidase_aspartic_dom_sf"/>
</dbReference>